<dbReference type="PROSITE" id="PS51375">
    <property type="entry name" value="PPR"/>
    <property type="match status" value="1"/>
</dbReference>
<protein>
    <recommendedName>
        <fullName evidence="5">Pentatricopeptide repeat-containing protein</fullName>
    </recommendedName>
</protein>
<sequence>MVVSPESVDNRREPPNTYSQREALQPSNIHGLQKREALIYRSLRADLPPDVPLNLEAYLAAKRNLHQNYRELFDFFRRTLGYEEGTKSLMVALSNPDADMRVFGSKIYRRVSDDLGTLGVKRLLSFLEDESISNKVVFRAYRALPSPRVSFLSERSRKTLLHRLANPPRRHPTDAMRYLSLIEDMCEASLPLTPSLWTAAIVLTGKNSDKVSKNSLRSAIGVWRRMEFEGNITSNSVAFNILFDLAVKAGQFKVADRIVMEMRGRGIDFSRFGRVARIFYAGLQGDAEGVRQAYHDFVSAGEIVDTTALNCVMASLIRAERLGLAEQMYDKMKSVHEEIVRNRGDSELAARQLPSQDYLSYRKASKYLGRILGMAAFLHDKLPEHHRALQDALPLTPDAKTFHIFLSYHAYISGDLERFLTLLRDMEDTFELPPQGMVYLLLFEGFAKHGGRKKSAWNLQRLTRAWASFLRDLHDSLNQDMPRVQRRISKLIWDTRLNQESPEFGIASKDEEHESQAALDDDDDDEDDLDQYTDEGDTMDTNFSNPRPEHEEDLEENGDDDDDDDEGYHCEHGVFLGRRIIIACLRAHSACGGQRAVLRVWQQIRPLWRIESQRLKDIIAVNKALYDLLPNQRV</sequence>
<accession>A0AAF0DBG4</accession>
<evidence type="ECO:0000313" key="4">
    <source>
        <dbReference type="Proteomes" id="UP001219355"/>
    </source>
</evidence>
<feature type="repeat" description="PPR" evidence="1">
    <location>
        <begin position="235"/>
        <end position="269"/>
    </location>
</feature>
<dbReference type="PANTHER" id="PTHR45613:SF9">
    <property type="entry name" value="MITOCHONDRIAL GROUP I INTRON SPLICING FACTOR CCM1"/>
    <property type="match status" value="1"/>
</dbReference>
<dbReference type="Proteomes" id="UP001219355">
    <property type="component" value="Chromosome 1"/>
</dbReference>
<name>A0AAF0DBG4_9EURO</name>
<proteinExistence type="predicted"/>
<evidence type="ECO:0000256" key="1">
    <source>
        <dbReference type="PROSITE-ProRule" id="PRU00708"/>
    </source>
</evidence>
<feature type="compositionally biased region" description="Acidic residues" evidence="2">
    <location>
        <begin position="551"/>
        <end position="566"/>
    </location>
</feature>
<dbReference type="InterPro" id="IPR002885">
    <property type="entry name" value="PPR_rpt"/>
</dbReference>
<feature type="region of interest" description="Disordered" evidence="2">
    <location>
        <begin position="503"/>
        <end position="566"/>
    </location>
</feature>
<organism evidence="3 4">
    <name type="scientific">Emydomyces testavorans</name>
    <dbReference type="NCBI Taxonomy" id="2070801"/>
    <lineage>
        <taxon>Eukaryota</taxon>
        <taxon>Fungi</taxon>
        <taxon>Dikarya</taxon>
        <taxon>Ascomycota</taxon>
        <taxon>Pezizomycotina</taxon>
        <taxon>Eurotiomycetes</taxon>
        <taxon>Eurotiomycetidae</taxon>
        <taxon>Onygenales</taxon>
        <taxon>Nannizziopsiaceae</taxon>
        <taxon>Emydomyces</taxon>
    </lineage>
</organism>
<evidence type="ECO:0008006" key="5">
    <source>
        <dbReference type="Google" id="ProtNLM"/>
    </source>
</evidence>
<keyword evidence="4" id="KW-1185">Reference proteome</keyword>
<dbReference type="Pfam" id="PF01535">
    <property type="entry name" value="PPR"/>
    <property type="match status" value="1"/>
</dbReference>
<dbReference type="Gene3D" id="1.25.40.10">
    <property type="entry name" value="Tetratricopeptide repeat domain"/>
    <property type="match status" value="1"/>
</dbReference>
<feature type="region of interest" description="Disordered" evidence="2">
    <location>
        <begin position="1"/>
        <end position="24"/>
    </location>
</feature>
<dbReference type="EMBL" id="CP120627">
    <property type="protein sequence ID" value="WEW55457.1"/>
    <property type="molecule type" value="Genomic_DNA"/>
</dbReference>
<dbReference type="AlphaFoldDB" id="A0AAF0DBG4"/>
<feature type="compositionally biased region" description="Acidic residues" evidence="2">
    <location>
        <begin position="519"/>
        <end position="538"/>
    </location>
</feature>
<evidence type="ECO:0000256" key="2">
    <source>
        <dbReference type="SAM" id="MobiDB-lite"/>
    </source>
</evidence>
<dbReference type="PANTHER" id="PTHR45613">
    <property type="entry name" value="PENTATRICOPEPTIDE REPEAT-CONTAINING PROTEIN"/>
    <property type="match status" value="1"/>
</dbReference>
<gene>
    <name evidence="3" type="ORF">PRK78_000888</name>
</gene>
<reference evidence="3" key="1">
    <citation type="submission" date="2023-03" db="EMBL/GenBank/DDBJ databases">
        <title>Emydomyces testavorans Genome Sequence.</title>
        <authorList>
            <person name="Hoyer L."/>
        </authorList>
    </citation>
    <scope>NUCLEOTIDE SEQUENCE</scope>
    <source>
        <strain evidence="3">16-2883</strain>
    </source>
</reference>
<evidence type="ECO:0000313" key="3">
    <source>
        <dbReference type="EMBL" id="WEW55457.1"/>
    </source>
</evidence>
<dbReference type="InterPro" id="IPR011990">
    <property type="entry name" value="TPR-like_helical_dom_sf"/>
</dbReference>